<feature type="transmembrane region" description="Helical" evidence="1">
    <location>
        <begin position="38"/>
        <end position="60"/>
    </location>
</feature>
<evidence type="ECO:0000256" key="1">
    <source>
        <dbReference type="SAM" id="Phobius"/>
    </source>
</evidence>
<protein>
    <submittedName>
        <fullName evidence="2">Uncharacterized protein</fullName>
    </submittedName>
</protein>
<dbReference type="EMBL" id="SPKJ01000017">
    <property type="protein sequence ID" value="MYZ47561.1"/>
    <property type="molecule type" value="Genomic_DNA"/>
</dbReference>
<evidence type="ECO:0000313" key="3">
    <source>
        <dbReference type="Proteomes" id="UP000773614"/>
    </source>
</evidence>
<keyword evidence="1" id="KW-0472">Membrane</keyword>
<organism evidence="2 3">
    <name type="scientific">Propylenella binzhouense</name>
    <dbReference type="NCBI Taxonomy" id="2555902"/>
    <lineage>
        <taxon>Bacteria</taxon>
        <taxon>Pseudomonadati</taxon>
        <taxon>Pseudomonadota</taxon>
        <taxon>Alphaproteobacteria</taxon>
        <taxon>Hyphomicrobiales</taxon>
        <taxon>Propylenellaceae</taxon>
        <taxon>Propylenella</taxon>
    </lineage>
</organism>
<accession>A0A964T307</accession>
<gene>
    <name evidence="2" type="ORF">E4O86_07530</name>
</gene>
<keyword evidence="1" id="KW-0812">Transmembrane</keyword>
<dbReference type="AlphaFoldDB" id="A0A964T307"/>
<reference evidence="2" key="1">
    <citation type="submission" date="2019-03" db="EMBL/GenBank/DDBJ databases">
        <title>Afifella sp. nov., isolated from activated sludge.</title>
        <authorList>
            <person name="Li Q."/>
            <person name="Liu Y."/>
        </authorList>
    </citation>
    <scope>NUCLEOTIDE SEQUENCE</scope>
    <source>
        <strain evidence="2">L72</strain>
    </source>
</reference>
<sequence length="84" mass="9359">MRERRLHEFAFLLPWLGVFLTTPPTILALASWSRAAGFPVFIVYIFAVWAMLIAAAFLLARRLPWSDERQGADAPLSGRDGANG</sequence>
<keyword evidence="1" id="KW-1133">Transmembrane helix</keyword>
<dbReference type="RefSeq" id="WP_161139910.1">
    <property type="nucleotide sequence ID" value="NZ_SPKJ01000017.1"/>
</dbReference>
<name>A0A964T307_9HYPH</name>
<dbReference type="Proteomes" id="UP000773614">
    <property type="component" value="Unassembled WGS sequence"/>
</dbReference>
<comment type="caution">
    <text evidence="2">The sequence shown here is derived from an EMBL/GenBank/DDBJ whole genome shotgun (WGS) entry which is preliminary data.</text>
</comment>
<proteinExistence type="predicted"/>
<keyword evidence="3" id="KW-1185">Reference proteome</keyword>
<evidence type="ECO:0000313" key="2">
    <source>
        <dbReference type="EMBL" id="MYZ47561.1"/>
    </source>
</evidence>